<accession>A0A841EW56</accession>
<feature type="transmembrane region" description="Helical" evidence="1">
    <location>
        <begin position="306"/>
        <end position="323"/>
    </location>
</feature>
<keyword evidence="3" id="KW-1185">Reference proteome</keyword>
<keyword evidence="1" id="KW-1133">Transmembrane helix</keyword>
<evidence type="ECO:0000313" key="2">
    <source>
        <dbReference type="EMBL" id="MBB6003701.1"/>
    </source>
</evidence>
<keyword evidence="1" id="KW-0812">Transmembrane</keyword>
<comment type="caution">
    <text evidence="2">The sequence shown here is derived from an EMBL/GenBank/DDBJ whole genome shotgun (WGS) entry which is preliminary data.</text>
</comment>
<feature type="transmembrane region" description="Helical" evidence="1">
    <location>
        <begin position="282"/>
        <end position="300"/>
    </location>
</feature>
<proteinExistence type="predicted"/>
<evidence type="ECO:0000313" key="3">
    <source>
        <dbReference type="Proteomes" id="UP000524404"/>
    </source>
</evidence>
<feature type="transmembrane region" description="Helical" evidence="1">
    <location>
        <begin position="330"/>
        <end position="348"/>
    </location>
</feature>
<gene>
    <name evidence="2" type="ORF">HNP25_002359</name>
</gene>
<sequence length="468" mass="53317">MLSFFKVNAVYQIFSLLILLILIRMPVYLVGLPQLIPELQWMLVGEQINKGFVMYSEIWDNTAPLSTLVYAGLDGLFGRSQSVYQIVALFVTYFQAVYFNVMINNRDILAKRNYLPGLFYLLFMNISFDCCTLSPVLMATTFVLLSLGTLVKQMNRLEATDEVFEIGFLIGIATLFYPPAGIFILWATASLLFFSGTTLRQHSLSIFGFIFPLSLTALFFYLSGSYEAFSRNFISSVLQIRQYDLNDFRSLLATLLLPITFGVLGFLRLVNAVGFNNYQIRCQQVMMIWAIAGVLSIGLMPFLAPMQFIIFVPAIAFFTVSFFNNTKRAWLAELTCLALFAAVLLIHYQAVYFKGVETLVQLKSLKLKEDPAIKLTNKKILVLGDGMEEYKNNFAATPYINWSLAKYELENLDNYDNVINILRNVENDYPEFIIDKVNLAPKLFKRIPALARKYHSVGDGVYELNNRI</sequence>
<feature type="transmembrane region" description="Helical" evidence="1">
    <location>
        <begin position="206"/>
        <end position="223"/>
    </location>
</feature>
<evidence type="ECO:0000256" key="1">
    <source>
        <dbReference type="SAM" id="Phobius"/>
    </source>
</evidence>
<dbReference type="EMBL" id="JACHKT010000015">
    <property type="protein sequence ID" value="MBB6003701.1"/>
    <property type="molecule type" value="Genomic_DNA"/>
</dbReference>
<dbReference type="RefSeq" id="WP_184134294.1">
    <property type="nucleotide sequence ID" value="NZ_JACHKT010000015.1"/>
</dbReference>
<dbReference type="AlphaFoldDB" id="A0A841EW56"/>
<feature type="transmembrane region" description="Helical" evidence="1">
    <location>
        <begin position="168"/>
        <end position="194"/>
    </location>
</feature>
<name>A0A841EW56_9BACT</name>
<feature type="transmembrane region" description="Helical" evidence="1">
    <location>
        <begin position="115"/>
        <end position="148"/>
    </location>
</feature>
<feature type="transmembrane region" description="Helical" evidence="1">
    <location>
        <begin position="9"/>
        <end position="29"/>
    </location>
</feature>
<keyword evidence="1" id="KW-0472">Membrane</keyword>
<protein>
    <recommendedName>
        <fullName evidence="4">Dolichyl-phosphate-mannose-protein mannosyltransferase</fullName>
    </recommendedName>
</protein>
<reference evidence="2 3" key="1">
    <citation type="submission" date="2020-08" db="EMBL/GenBank/DDBJ databases">
        <title>Functional genomics of gut bacteria from endangered species of beetles.</title>
        <authorList>
            <person name="Carlos-Shanley C."/>
        </authorList>
    </citation>
    <scope>NUCLEOTIDE SEQUENCE [LARGE SCALE GENOMIC DNA]</scope>
    <source>
        <strain evidence="2 3">S00070</strain>
    </source>
</reference>
<dbReference type="Proteomes" id="UP000524404">
    <property type="component" value="Unassembled WGS sequence"/>
</dbReference>
<evidence type="ECO:0008006" key="4">
    <source>
        <dbReference type="Google" id="ProtNLM"/>
    </source>
</evidence>
<feature type="transmembrane region" description="Helical" evidence="1">
    <location>
        <begin position="251"/>
        <end position="270"/>
    </location>
</feature>
<organism evidence="2 3">
    <name type="scientific">Arcicella rosea</name>
    <dbReference type="NCBI Taxonomy" id="502909"/>
    <lineage>
        <taxon>Bacteria</taxon>
        <taxon>Pseudomonadati</taxon>
        <taxon>Bacteroidota</taxon>
        <taxon>Cytophagia</taxon>
        <taxon>Cytophagales</taxon>
        <taxon>Flectobacillaceae</taxon>
        <taxon>Arcicella</taxon>
    </lineage>
</organism>
<feature type="transmembrane region" description="Helical" evidence="1">
    <location>
        <begin position="83"/>
        <end position="103"/>
    </location>
</feature>